<name>A0A7Z0QSS8_9GAMM</name>
<comment type="caution">
    <text evidence="1">The sequence shown here is derived from an EMBL/GenBank/DDBJ whole genome shotgun (WGS) entry which is preliminary data.</text>
</comment>
<evidence type="ECO:0000313" key="2">
    <source>
        <dbReference type="Proteomes" id="UP000589896"/>
    </source>
</evidence>
<keyword evidence="2" id="KW-1185">Reference proteome</keyword>
<reference evidence="1 2" key="1">
    <citation type="submission" date="2020-07" db="EMBL/GenBank/DDBJ databases">
        <title>isolation of Luteimonas sp. SJ-16.</title>
        <authorList>
            <person name="Huang X.-X."/>
            <person name="Xu L."/>
            <person name="Sun J.-Q."/>
        </authorList>
    </citation>
    <scope>NUCLEOTIDE SEQUENCE [LARGE SCALE GENOMIC DNA]</scope>
    <source>
        <strain evidence="1 2">SJ-16</strain>
    </source>
</reference>
<accession>A0A7Z0QSS8</accession>
<organism evidence="1 2">
    <name type="scientific">Luteimonas deserti</name>
    <dbReference type="NCBI Taxonomy" id="2752306"/>
    <lineage>
        <taxon>Bacteria</taxon>
        <taxon>Pseudomonadati</taxon>
        <taxon>Pseudomonadota</taxon>
        <taxon>Gammaproteobacteria</taxon>
        <taxon>Lysobacterales</taxon>
        <taxon>Lysobacteraceae</taxon>
        <taxon>Luteimonas</taxon>
    </lineage>
</organism>
<protein>
    <submittedName>
        <fullName evidence="1">Uncharacterized protein</fullName>
    </submittedName>
</protein>
<dbReference type="AlphaFoldDB" id="A0A7Z0QSS8"/>
<gene>
    <name evidence="1" type="ORF">H0E82_11730</name>
</gene>
<dbReference type="RefSeq" id="WP_180545647.1">
    <property type="nucleotide sequence ID" value="NZ_JACCJZ010000019.1"/>
</dbReference>
<dbReference type="Proteomes" id="UP000589896">
    <property type="component" value="Unassembled WGS sequence"/>
</dbReference>
<dbReference type="EMBL" id="JACCJZ010000019">
    <property type="protein sequence ID" value="NYZ63419.1"/>
    <property type="molecule type" value="Genomic_DNA"/>
</dbReference>
<sequence>MKSSKAAPTKNIGVLCSLAELADGSLRVVLDDVRKGQGETSWSHQSIFTFKDYAPGHLADLAELPENELADFGYYVLTRLLVSNGHGS</sequence>
<proteinExistence type="predicted"/>
<evidence type="ECO:0000313" key="1">
    <source>
        <dbReference type="EMBL" id="NYZ63419.1"/>
    </source>
</evidence>